<evidence type="ECO:0000256" key="5">
    <source>
        <dbReference type="ARBA" id="ARBA00022475"/>
    </source>
</evidence>
<evidence type="ECO:0000256" key="7">
    <source>
        <dbReference type="ARBA" id="ARBA00022781"/>
    </source>
</evidence>
<evidence type="ECO:0000256" key="6">
    <source>
        <dbReference type="ARBA" id="ARBA00022741"/>
    </source>
</evidence>
<evidence type="ECO:0000313" key="16">
    <source>
        <dbReference type="Proteomes" id="UP000824037"/>
    </source>
</evidence>
<feature type="domain" description="ATP synthase A/B type C-terminal" evidence="14">
    <location>
        <begin position="22"/>
        <end position="112"/>
    </location>
</feature>
<feature type="non-terminal residue" evidence="15">
    <location>
        <position position="1"/>
    </location>
</feature>
<sequence>IASRGLYPAIDPLASTSRILDPQYVGEEHYRVANQVKAILQKNKELQDIIAILGIDELSEEDKVTVNRARRIEQFLSQNTYMAEKFTSVPGSTVPLSETIEAFSKIADGEFDHIAEQAFFNIGGLEDLEKNWQRLQSED</sequence>
<comment type="subcellular location">
    <subcellularLocation>
        <location evidence="1">Membrane</location>
        <topology evidence="1">Peripheral membrane protein</topology>
    </subcellularLocation>
</comment>
<evidence type="ECO:0000259" key="14">
    <source>
        <dbReference type="Pfam" id="PF22919"/>
    </source>
</evidence>
<dbReference type="PANTHER" id="PTHR15184">
    <property type="entry name" value="ATP SYNTHASE"/>
    <property type="match status" value="1"/>
</dbReference>
<reference evidence="15" key="2">
    <citation type="submission" date="2021-04" db="EMBL/GenBank/DDBJ databases">
        <authorList>
            <person name="Gilroy R."/>
        </authorList>
    </citation>
    <scope>NUCLEOTIDE SEQUENCE</scope>
    <source>
        <strain evidence="15">ChiGjej4B4-7305</strain>
    </source>
</reference>
<accession>A0A9D2EFV1</accession>
<keyword evidence="7" id="KW-0375">Hydrogen ion transport</keyword>
<comment type="caution">
    <text evidence="15">The sequence shown here is derived from an EMBL/GenBank/DDBJ whole genome shotgun (WGS) entry which is preliminary data.</text>
</comment>
<evidence type="ECO:0000256" key="11">
    <source>
        <dbReference type="ARBA" id="ARBA00023136"/>
    </source>
</evidence>
<keyword evidence="6" id="KW-0547">Nucleotide-binding</keyword>
<name>A0A9D2EFV1_9MICO</name>
<dbReference type="EC" id="7.1.2.2" evidence="3"/>
<dbReference type="FunFam" id="1.10.1140.10:FF:000005">
    <property type="entry name" value="ATP synthase subunit beta"/>
    <property type="match status" value="1"/>
</dbReference>
<dbReference type="SUPFAM" id="SSF47917">
    <property type="entry name" value="C-terminal domain of alpha and beta subunits of F1 ATP synthase"/>
    <property type="match status" value="1"/>
</dbReference>
<proteinExistence type="inferred from homology"/>
<evidence type="ECO:0000256" key="3">
    <source>
        <dbReference type="ARBA" id="ARBA00012473"/>
    </source>
</evidence>
<evidence type="ECO:0000256" key="1">
    <source>
        <dbReference type="ARBA" id="ARBA00004170"/>
    </source>
</evidence>
<evidence type="ECO:0000256" key="2">
    <source>
        <dbReference type="ARBA" id="ARBA00008936"/>
    </source>
</evidence>
<keyword evidence="12" id="KW-0139">CF(1)</keyword>
<dbReference type="InterPro" id="IPR050053">
    <property type="entry name" value="ATPase_alpha/beta_chains"/>
</dbReference>
<keyword evidence="8" id="KW-0067">ATP-binding</keyword>
<evidence type="ECO:0000313" key="15">
    <source>
        <dbReference type="EMBL" id="HIZ36625.1"/>
    </source>
</evidence>
<dbReference type="PANTHER" id="PTHR15184:SF71">
    <property type="entry name" value="ATP SYNTHASE SUBUNIT BETA, MITOCHONDRIAL"/>
    <property type="match status" value="1"/>
</dbReference>
<dbReference type="InterPro" id="IPR020003">
    <property type="entry name" value="ATPase_a/bsu_AS"/>
</dbReference>
<keyword evidence="10" id="KW-0406">Ion transport</keyword>
<dbReference type="InterPro" id="IPR055190">
    <property type="entry name" value="ATP-synt_VA_C"/>
</dbReference>
<evidence type="ECO:0000256" key="9">
    <source>
        <dbReference type="ARBA" id="ARBA00022967"/>
    </source>
</evidence>
<dbReference type="InterPro" id="IPR024034">
    <property type="entry name" value="ATPase_F1/V1_b/a_C"/>
</dbReference>
<evidence type="ECO:0000256" key="12">
    <source>
        <dbReference type="ARBA" id="ARBA00023196"/>
    </source>
</evidence>
<dbReference type="GO" id="GO:0005524">
    <property type="term" value="F:ATP binding"/>
    <property type="evidence" value="ECO:0007669"/>
    <property type="project" value="UniProtKB-KW"/>
</dbReference>
<keyword evidence="4" id="KW-0813">Transport</keyword>
<comment type="similarity">
    <text evidence="2">Belongs to the ATPase alpha/beta chains family.</text>
</comment>
<evidence type="ECO:0000256" key="4">
    <source>
        <dbReference type="ARBA" id="ARBA00022448"/>
    </source>
</evidence>
<dbReference type="AlphaFoldDB" id="A0A9D2EFV1"/>
<dbReference type="Gene3D" id="1.10.1140.10">
    <property type="entry name" value="Bovine Mitochondrial F1-atpase, Atp Synthase Beta Chain, Chain D, domain 3"/>
    <property type="match status" value="1"/>
</dbReference>
<dbReference type="PROSITE" id="PS00152">
    <property type="entry name" value="ATPASE_ALPHA_BETA"/>
    <property type="match status" value="1"/>
</dbReference>
<evidence type="ECO:0000256" key="10">
    <source>
        <dbReference type="ARBA" id="ARBA00023065"/>
    </source>
</evidence>
<dbReference type="GO" id="GO:0045259">
    <property type="term" value="C:proton-transporting ATP synthase complex"/>
    <property type="evidence" value="ECO:0007669"/>
    <property type="project" value="UniProtKB-KW"/>
</dbReference>
<keyword evidence="13" id="KW-0066">ATP synthesis</keyword>
<dbReference type="Proteomes" id="UP000824037">
    <property type="component" value="Unassembled WGS sequence"/>
</dbReference>
<dbReference type="EMBL" id="DXBY01000219">
    <property type="protein sequence ID" value="HIZ36625.1"/>
    <property type="molecule type" value="Genomic_DNA"/>
</dbReference>
<keyword evidence="5" id="KW-1003">Cell membrane</keyword>
<dbReference type="GO" id="GO:0046933">
    <property type="term" value="F:proton-transporting ATP synthase activity, rotational mechanism"/>
    <property type="evidence" value="ECO:0007669"/>
    <property type="project" value="TreeGrafter"/>
</dbReference>
<keyword evidence="9" id="KW-1278">Translocase</keyword>
<protein>
    <recommendedName>
        <fullName evidence="3">H(+)-transporting two-sector ATPase</fullName>
        <ecNumber evidence="3">7.1.2.2</ecNumber>
    </recommendedName>
</protein>
<organism evidence="15 16">
    <name type="scientific">Candidatus Ruania gallistercoris</name>
    <dbReference type="NCBI Taxonomy" id="2838746"/>
    <lineage>
        <taxon>Bacteria</taxon>
        <taxon>Bacillati</taxon>
        <taxon>Actinomycetota</taxon>
        <taxon>Actinomycetes</taxon>
        <taxon>Micrococcales</taxon>
        <taxon>Ruaniaceae</taxon>
        <taxon>Ruania</taxon>
    </lineage>
</organism>
<evidence type="ECO:0000256" key="8">
    <source>
        <dbReference type="ARBA" id="ARBA00022840"/>
    </source>
</evidence>
<gene>
    <name evidence="15" type="ORF">H9815_12670</name>
</gene>
<dbReference type="CDD" id="cd18110">
    <property type="entry name" value="ATP-synt_F1_beta_C"/>
    <property type="match status" value="1"/>
</dbReference>
<evidence type="ECO:0000256" key="13">
    <source>
        <dbReference type="ARBA" id="ARBA00023310"/>
    </source>
</evidence>
<keyword evidence="11" id="KW-0472">Membrane</keyword>
<dbReference type="Pfam" id="PF22919">
    <property type="entry name" value="ATP-synt_VA_C"/>
    <property type="match status" value="1"/>
</dbReference>
<reference evidence="15" key="1">
    <citation type="journal article" date="2021" name="PeerJ">
        <title>Extensive microbial diversity within the chicken gut microbiome revealed by metagenomics and culture.</title>
        <authorList>
            <person name="Gilroy R."/>
            <person name="Ravi A."/>
            <person name="Getino M."/>
            <person name="Pursley I."/>
            <person name="Horton D.L."/>
            <person name="Alikhan N.F."/>
            <person name="Baker D."/>
            <person name="Gharbi K."/>
            <person name="Hall N."/>
            <person name="Watson M."/>
            <person name="Adriaenssens E.M."/>
            <person name="Foster-Nyarko E."/>
            <person name="Jarju S."/>
            <person name="Secka A."/>
            <person name="Antonio M."/>
            <person name="Oren A."/>
            <person name="Chaudhuri R.R."/>
            <person name="La Ragione R."/>
            <person name="Hildebrand F."/>
            <person name="Pallen M.J."/>
        </authorList>
    </citation>
    <scope>NUCLEOTIDE SEQUENCE</scope>
    <source>
        <strain evidence="15">ChiGjej4B4-7305</strain>
    </source>
</reference>